<dbReference type="AlphaFoldDB" id="A0A9X0QJ88"/>
<evidence type="ECO:0000313" key="2">
    <source>
        <dbReference type="EMBL" id="MBB5331487.1"/>
    </source>
</evidence>
<dbReference type="Gene3D" id="3.40.33.10">
    <property type="entry name" value="CAP"/>
    <property type="match status" value="1"/>
</dbReference>
<organism evidence="2 3">
    <name type="scientific">Tunturiibacter gelidiferens</name>
    <dbReference type="NCBI Taxonomy" id="3069689"/>
    <lineage>
        <taxon>Bacteria</taxon>
        <taxon>Pseudomonadati</taxon>
        <taxon>Acidobacteriota</taxon>
        <taxon>Terriglobia</taxon>
        <taxon>Terriglobales</taxon>
        <taxon>Acidobacteriaceae</taxon>
        <taxon>Tunturiibacter</taxon>
    </lineage>
</organism>
<sequence length="253" mass="27247">MSIAFAVLLLSATRVLPGQGLESSGNLTVAEQYLLAAANEDRVNQGLQPLRFDPVLAEASAVHAREMAAHAEISHQFNGEPALAERGSNVGAHFSLITENVAEAPTSVIIHNLWMRSPGHRANLLDPNVDSIGIAIVTRDHQLYAVEDFASTVQTLSLNQQERTVAGVIAQSGMRVAATTEEARRTCTMSSGYAGSRQPWYIMRYTAGSLNQIPDQLKSKLASGKYHQAVVGACSTTRNSPFTAYNIAVLLYP</sequence>
<proteinExistence type="predicted"/>
<dbReference type="EMBL" id="JACHEB010000015">
    <property type="protein sequence ID" value="MBB5331487.1"/>
    <property type="molecule type" value="Genomic_DNA"/>
</dbReference>
<evidence type="ECO:0000259" key="1">
    <source>
        <dbReference type="Pfam" id="PF00188"/>
    </source>
</evidence>
<dbReference type="PANTHER" id="PTHR31157">
    <property type="entry name" value="SCP DOMAIN-CONTAINING PROTEIN"/>
    <property type="match status" value="1"/>
</dbReference>
<reference evidence="2 3" key="1">
    <citation type="submission" date="2020-08" db="EMBL/GenBank/DDBJ databases">
        <title>Genomic Encyclopedia of Type Strains, Phase IV (KMG-V): Genome sequencing to study the core and pangenomes of soil and plant-associated prokaryotes.</title>
        <authorList>
            <person name="Whitman W."/>
        </authorList>
    </citation>
    <scope>NUCLEOTIDE SEQUENCE [LARGE SCALE GENOMIC DNA]</scope>
    <source>
        <strain evidence="2 3">X5P2</strain>
    </source>
</reference>
<dbReference type="CDD" id="cd05379">
    <property type="entry name" value="CAP_bacterial"/>
    <property type="match status" value="1"/>
</dbReference>
<dbReference type="SUPFAM" id="SSF55797">
    <property type="entry name" value="PR-1-like"/>
    <property type="match status" value="1"/>
</dbReference>
<dbReference type="Proteomes" id="UP000535182">
    <property type="component" value="Unassembled WGS sequence"/>
</dbReference>
<evidence type="ECO:0000313" key="3">
    <source>
        <dbReference type="Proteomes" id="UP000535182"/>
    </source>
</evidence>
<comment type="caution">
    <text evidence="2">The sequence shown here is derived from an EMBL/GenBank/DDBJ whole genome shotgun (WGS) entry which is preliminary data.</text>
</comment>
<accession>A0A9X0QJ88</accession>
<dbReference type="Pfam" id="PF00188">
    <property type="entry name" value="CAP"/>
    <property type="match status" value="1"/>
</dbReference>
<keyword evidence="3" id="KW-1185">Reference proteome</keyword>
<feature type="domain" description="SCP" evidence="1">
    <location>
        <begin position="36"/>
        <end position="146"/>
    </location>
</feature>
<dbReference type="InterPro" id="IPR035940">
    <property type="entry name" value="CAP_sf"/>
</dbReference>
<gene>
    <name evidence="2" type="ORF">HDF14_005134</name>
</gene>
<dbReference type="PANTHER" id="PTHR31157:SF1">
    <property type="entry name" value="SCP DOMAIN-CONTAINING PROTEIN"/>
    <property type="match status" value="1"/>
</dbReference>
<dbReference type="RefSeq" id="WP_183981324.1">
    <property type="nucleotide sequence ID" value="NZ_JACHEB010000015.1"/>
</dbReference>
<protein>
    <recommendedName>
        <fullName evidence="1">SCP domain-containing protein</fullName>
    </recommendedName>
</protein>
<name>A0A9X0QJ88_9BACT</name>
<dbReference type="InterPro" id="IPR014044">
    <property type="entry name" value="CAP_dom"/>
</dbReference>